<comment type="caution">
    <text evidence="6">The sequence shown here is derived from an EMBL/GenBank/DDBJ whole genome shotgun (WGS) entry which is preliminary data.</text>
</comment>
<dbReference type="UniPathway" id="UPA00051">
    <property type="reaction ID" value="UER00449"/>
</dbReference>
<dbReference type="RefSeq" id="WP_086487975.1">
    <property type="nucleotide sequence ID" value="NZ_MSLT01000012.1"/>
</dbReference>
<organism evidence="6 7">
    <name type="scientific">Thioflexithrix psekupsensis</name>
    <dbReference type="NCBI Taxonomy" id="1570016"/>
    <lineage>
        <taxon>Bacteria</taxon>
        <taxon>Pseudomonadati</taxon>
        <taxon>Pseudomonadota</taxon>
        <taxon>Gammaproteobacteria</taxon>
        <taxon>Thiotrichales</taxon>
        <taxon>Thioflexithrix</taxon>
    </lineage>
</organism>
<dbReference type="InterPro" id="IPR015421">
    <property type="entry name" value="PyrdxlP-dep_Trfase_major"/>
</dbReference>
<dbReference type="InterPro" id="IPR015422">
    <property type="entry name" value="PyrdxlP-dep_Trfase_small"/>
</dbReference>
<evidence type="ECO:0000313" key="7">
    <source>
        <dbReference type="Proteomes" id="UP000194798"/>
    </source>
</evidence>
<name>A0A251X807_9GAMM</name>
<dbReference type="InterPro" id="IPR006234">
    <property type="entry name" value="O-succ-hSer_sulfhydrylase"/>
</dbReference>
<keyword evidence="3" id="KW-0808">Transferase</keyword>
<sequence length="394" mass="42693">MDWDDYELMTRAVRAGQTRTEEGEHSEPIFTTSSFVFKNAAEAADRFVNNAPGNIYSRFTNPTVRMFEQRLAALEGGEMCIATASGMGAILTLCLGLLKAGDQVLASRSLFGSTVTLFSGILGRFGVRTDFVELRAIDAWEQAMTPQTRLLFVETPSNPLMELVDIAQLADLAKSKGCLLAVDNCFCTPALQQPLSLGADIVVHSATKYLDGQGRCVGGALVGAAQWLKGEVYGVMRSGGASMSPFNAWIFLKGLETLSLRMQAHCDHASQLARWLAQHPAVERVYYPGLADHPQHALAARQQRGFGGIVSFEVRGDRAQAWQVIDSTRLLSITANLGDTKTTITHPATTTHGRLSPEQRQRAGISERLIRISVGLEAIGDIQADLARGLDGIV</sequence>
<keyword evidence="3" id="KW-0028">Amino-acid biosynthesis</keyword>
<dbReference type="FunFam" id="3.90.1150.10:FF:000033">
    <property type="entry name" value="Cystathionine gamma-synthase"/>
    <property type="match status" value="1"/>
</dbReference>
<dbReference type="PROSITE" id="PS00868">
    <property type="entry name" value="CYS_MET_METAB_PP"/>
    <property type="match status" value="1"/>
</dbReference>
<comment type="similarity">
    <text evidence="3">Belongs to the trans-sulfuration enzymes family. MetZ subfamily.</text>
</comment>
<dbReference type="GO" id="GO:0071268">
    <property type="term" value="P:homocysteine biosynthetic process"/>
    <property type="evidence" value="ECO:0007669"/>
    <property type="project" value="InterPro"/>
</dbReference>
<dbReference type="EC" id="2.5.1.-" evidence="3"/>
<dbReference type="SUPFAM" id="SSF53383">
    <property type="entry name" value="PLP-dependent transferases"/>
    <property type="match status" value="1"/>
</dbReference>
<keyword evidence="3" id="KW-0486">Methionine biosynthesis</keyword>
<protein>
    <recommendedName>
        <fullName evidence="3">O-succinylhomoserine sulfhydrylase</fullName>
        <shortName evidence="3">OSH sulfhydrylase</shortName>
        <shortName evidence="3">OSHS sulfhydrylase</shortName>
        <ecNumber evidence="3">2.5.1.-</ecNumber>
    </recommendedName>
</protein>
<evidence type="ECO:0000256" key="3">
    <source>
        <dbReference type="HAMAP-Rule" id="MF_02056"/>
    </source>
</evidence>
<dbReference type="Gene3D" id="3.90.1150.10">
    <property type="entry name" value="Aspartate Aminotransferase, domain 1"/>
    <property type="match status" value="1"/>
</dbReference>
<dbReference type="FunFam" id="3.40.640.10:FF:000046">
    <property type="entry name" value="Cystathionine gamma-lyase"/>
    <property type="match status" value="1"/>
</dbReference>
<comment type="function">
    <text evidence="3">Catalyzes the formation of L-homocysteine from O-succinyl-L-homoserine (OSHS) and hydrogen sulfide.</text>
</comment>
<evidence type="ECO:0000256" key="5">
    <source>
        <dbReference type="RuleBase" id="RU362118"/>
    </source>
</evidence>
<evidence type="ECO:0000313" key="6">
    <source>
        <dbReference type="EMBL" id="OUD14188.1"/>
    </source>
</evidence>
<dbReference type="OrthoDB" id="9805807at2"/>
<dbReference type="NCBIfam" id="TIGR01325">
    <property type="entry name" value="O_suc_HS_sulf"/>
    <property type="match status" value="1"/>
</dbReference>
<dbReference type="GO" id="GO:0071266">
    <property type="term" value="P:'de novo' L-methionine biosynthetic process"/>
    <property type="evidence" value="ECO:0007669"/>
    <property type="project" value="UniProtKB-UniRule"/>
</dbReference>
<dbReference type="CDD" id="cd00614">
    <property type="entry name" value="CGS_like"/>
    <property type="match status" value="1"/>
</dbReference>
<evidence type="ECO:0000256" key="2">
    <source>
        <dbReference type="ARBA" id="ARBA00022898"/>
    </source>
</evidence>
<dbReference type="AlphaFoldDB" id="A0A251X807"/>
<accession>A0A251X807</accession>
<dbReference type="InterPro" id="IPR000277">
    <property type="entry name" value="Cys/Met-Metab_PyrdxlP-dep_enz"/>
</dbReference>
<keyword evidence="7" id="KW-1185">Reference proteome</keyword>
<dbReference type="InterPro" id="IPR054542">
    <property type="entry name" value="Cys_met_metab_PP"/>
</dbReference>
<evidence type="ECO:0000256" key="1">
    <source>
        <dbReference type="ARBA" id="ARBA00001933"/>
    </source>
</evidence>
<dbReference type="PIRSF" id="PIRSF001434">
    <property type="entry name" value="CGS"/>
    <property type="match status" value="1"/>
</dbReference>
<dbReference type="InterPro" id="IPR015424">
    <property type="entry name" value="PyrdxlP-dep_Trfase"/>
</dbReference>
<dbReference type="Gene3D" id="3.40.640.10">
    <property type="entry name" value="Type I PLP-dependent aspartate aminotransferase-like (Major domain)"/>
    <property type="match status" value="1"/>
</dbReference>
<comment type="cofactor">
    <cofactor evidence="1 3 5">
        <name>pyridoxal 5'-phosphate</name>
        <dbReference type="ChEBI" id="CHEBI:597326"/>
    </cofactor>
</comment>
<comment type="subunit">
    <text evidence="3">Homotetramer.</text>
</comment>
<dbReference type="GO" id="GO:0019346">
    <property type="term" value="P:transsulfuration"/>
    <property type="evidence" value="ECO:0007669"/>
    <property type="project" value="InterPro"/>
</dbReference>
<dbReference type="Pfam" id="PF01053">
    <property type="entry name" value="Cys_Met_Meta_PP"/>
    <property type="match status" value="1"/>
</dbReference>
<comment type="catalytic activity">
    <reaction evidence="3">
        <text>O-succinyl-L-homoserine + hydrogen sulfide = L-homocysteine + succinate</text>
        <dbReference type="Rhea" id="RHEA:27826"/>
        <dbReference type="ChEBI" id="CHEBI:29919"/>
        <dbReference type="ChEBI" id="CHEBI:30031"/>
        <dbReference type="ChEBI" id="CHEBI:57661"/>
        <dbReference type="ChEBI" id="CHEBI:58199"/>
    </reaction>
</comment>
<evidence type="ECO:0000256" key="4">
    <source>
        <dbReference type="PIRSR" id="PIRSR001434-2"/>
    </source>
</evidence>
<dbReference type="PANTHER" id="PTHR11808">
    <property type="entry name" value="TRANS-SULFURATION ENZYME FAMILY MEMBER"/>
    <property type="match status" value="1"/>
</dbReference>
<dbReference type="NCBIfam" id="NF006003">
    <property type="entry name" value="PRK08133.1"/>
    <property type="match status" value="1"/>
</dbReference>
<dbReference type="HAMAP" id="MF_02056">
    <property type="entry name" value="MetZ"/>
    <property type="match status" value="1"/>
</dbReference>
<keyword evidence="2 3" id="KW-0663">Pyridoxal phosphate</keyword>
<dbReference type="GO" id="GO:0016846">
    <property type="term" value="F:carbon-sulfur lyase activity"/>
    <property type="evidence" value="ECO:0007669"/>
    <property type="project" value="TreeGrafter"/>
</dbReference>
<dbReference type="PANTHER" id="PTHR11808:SF80">
    <property type="entry name" value="CYSTATHIONINE GAMMA-LYASE"/>
    <property type="match status" value="1"/>
</dbReference>
<dbReference type="Proteomes" id="UP000194798">
    <property type="component" value="Unassembled WGS sequence"/>
</dbReference>
<dbReference type="GO" id="GO:0030170">
    <property type="term" value="F:pyridoxal phosphate binding"/>
    <property type="evidence" value="ECO:0007669"/>
    <property type="project" value="UniProtKB-UniRule"/>
</dbReference>
<feature type="modified residue" description="N6-(pyridoxal phosphate)lysine" evidence="3 4">
    <location>
        <position position="208"/>
    </location>
</feature>
<proteinExistence type="inferred from homology"/>
<reference evidence="6 7" key="1">
    <citation type="submission" date="2016-12" db="EMBL/GenBank/DDBJ databases">
        <title>Thioflexothrix psekupsii D3 genome sequencing and assembly.</title>
        <authorList>
            <person name="Fomenkov A."/>
            <person name="Vincze T."/>
            <person name="Grabovich M."/>
            <person name="Anton B.P."/>
            <person name="Dubinina G."/>
            <person name="Orlova M."/>
            <person name="Belousova E."/>
            <person name="Roberts R.J."/>
        </authorList>
    </citation>
    <scope>NUCLEOTIDE SEQUENCE [LARGE SCALE GENOMIC DNA]</scope>
    <source>
        <strain evidence="6">D3</strain>
    </source>
</reference>
<dbReference type="EMBL" id="MSLT01000012">
    <property type="protein sequence ID" value="OUD14188.1"/>
    <property type="molecule type" value="Genomic_DNA"/>
</dbReference>
<comment type="pathway">
    <text evidence="3">Amino-acid biosynthesis; L-methionine biosynthesis via de novo pathway; L-homocysteine from O-succinyl-L-homoserine: step 1/1.</text>
</comment>
<dbReference type="GO" id="GO:0005737">
    <property type="term" value="C:cytoplasm"/>
    <property type="evidence" value="ECO:0007669"/>
    <property type="project" value="TreeGrafter"/>
</dbReference>
<dbReference type="GO" id="GO:0016765">
    <property type="term" value="F:transferase activity, transferring alkyl or aryl (other than methyl) groups"/>
    <property type="evidence" value="ECO:0007669"/>
    <property type="project" value="UniProtKB-UniRule"/>
</dbReference>
<gene>
    <name evidence="3" type="primary">metZ</name>
    <name evidence="6" type="ORF">TPSD3_07610</name>
</gene>